<comment type="subcellular location">
    <subcellularLocation>
        <location evidence="1 9">Cell inner membrane</location>
        <topology evidence="1 9">Multi-pass membrane protein</topology>
    </subcellularLocation>
</comment>
<dbReference type="InterPro" id="IPR007387">
    <property type="entry name" value="TRAP_DctQ"/>
</dbReference>
<dbReference type="InterPro" id="IPR055348">
    <property type="entry name" value="DctQ"/>
</dbReference>
<keyword evidence="4 9" id="KW-0997">Cell inner membrane</keyword>
<keyword evidence="12" id="KW-1185">Reference proteome</keyword>
<comment type="function">
    <text evidence="9">Part of the tripartite ATP-independent periplasmic (TRAP) transport system.</text>
</comment>
<evidence type="ECO:0000256" key="2">
    <source>
        <dbReference type="ARBA" id="ARBA00022448"/>
    </source>
</evidence>
<keyword evidence="7 9" id="KW-0472">Membrane</keyword>
<protein>
    <recommendedName>
        <fullName evidence="9">TRAP transporter small permease protein</fullName>
    </recommendedName>
</protein>
<evidence type="ECO:0000256" key="1">
    <source>
        <dbReference type="ARBA" id="ARBA00004429"/>
    </source>
</evidence>
<evidence type="ECO:0000256" key="5">
    <source>
        <dbReference type="ARBA" id="ARBA00022692"/>
    </source>
</evidence>
<comment type="similarity">
    <text evidence="8 9">Belongs to the TRAP transporter small permease family.</text>
</comment>
<evidence type="ECO:0000256" key="3">
    <source>
        <dbReference type="ARBA" id="ARBA00022475"/>
    </source>
</evidence>
<dbReference type="Proteomes" id="UP000295097">
    <property type="component" value="Unassembled WGS sequence"/>
</dbReference>
<dbReference type="GO" id="GO:0022857">
    <property type="term" value="F:transmembrane transporter activity"/>
    <property type="evidence" value="ECO:0007669"/>
    <property type="project" value="UniProtKB-UniRule"/>
</dbReference>
<dbReference type="PANTHER" id="PTHR35011:SF10">
    <property type="entry name" value="TRAP TRANSPORTER SMALL PERMEASE PROTEIN"/>
    <property type="match status" value="1"/>
</dbReference>
<feature type="domain" description="Tripartite ATP-independent periplasmic transporters DctQ component" evidence="10">
    <location>
        <begin position="28"/>
        <end position="158"/>
    </location>
</feature>
<evidence type="ECO:0000256" key="4">
    <source>
        <dbReference type="ARBA" id="ARBA00022519"/>
    </source>
</evidence>
<keyword evidence="2 9" id="KW-0813">Transport</keyword>
<evidence type="ECO:0000256" key="8">
    <source>
        <dbReference type="ARBA" id="ARBA00038436"/>
    </source>
</evidence>
<sequence length="174" mass="19257">MIRAFLLFTDWTARISEFVATVLLYAFCAMMLGEVFSRGFLNQSLAFSWEYSGFAMAGVFLLGLGPALRHGKQVRVTLLLSRGGPDFSRSIEIIATVVAIVLAVFMLEAFWTTFLTSFERGLRQPSYMNTPLAIPQSLAVAGAVEFVLALMARLVRLVIREEPELHETGEIAGD</sequence>
<comment type="caution">
    <text evidence="11">The sequence shown here is derived from an EMBL/GenBank/DDBJ whole genome shotgun (WGS) entry which is preliminary data.</text>
</comment>
<dbReference type="EMBL" id="SMAR01000002">
    <property type="protein sequence ID" value="TCT44585.1"/>
    <property type="molecule type" value="Genomic_DNA"/>
</dbReference>
<feature type="transmembrane region" description="Helical" evidence="9">
    <location>
        <begin position="12"/>
        <end position="32"/>
    </location>
</feature>
<dbReference type="PANTHER" id="PTHR35011">
    <property type="entry name" value="2,3-DIKETO-L-GULONATE TRAP TRANSPORTER SMALL PERMEASE PROTEIN YIAM"/>
    <property type="match status" value="1"/>
</dbReference>
<comment type="subunit">
    <text evidence="9">The complex comprises the extracytoplasmic solute receptor protein and the two transmembrane proteins.</text>
</comment>
<dbReference type="RefSeq" id="WP_132308052.1">
    <property type="nucleotide sequence ID" value="NZ_SMAR01000002.1"/>
</dbReference>
<keyword evidence="5 9" id="KW-0812">Transmembrane</keyword>
<feature type="transmembrane region" description="Helical" evidence="9">
    <location>
        <begin position="90"/>
        <end position="112"/>
    </location>
</feature>
<accession>A0A4R3NXS3</accession>
<dbReference type="GO" id="GO:0005886">
    <property type="term" value="C:plasma membrane"/>
    <property type="evidence" value="ECO:0007669"/>
    <property type="project" value="UniProtKB-SubCell"/>
</dbReference>
<name>A0A4R3NXS3_9HYPH</name>
<feature type="transmembrane region" description="Helical" evidence="9">
    <location>
        <begin position="132"/>
        <end position="152"/>
    </location>
</feature>
<feature type="transmembrane region" description="Helical" evidence="9">
    <location>
        <begin position="52"/>
        <end position="69"/>
    </location>
</feature>
<evidence type="ECO:0000256" key="9">
    <source>
        <dbReference type="RuleBase" id="RU369079"/>
    </source>
</evidence>
<proteinExistence type="inferred from homology"/>
<evidence type="ECO:0000256" key="7">
    <source>
        <dbReference type="ARBA" id="ARBA00023136"/>
    </source>
</evidence>
<evidence type="ECO:0000313" key="11">
    <source>
        <dbReference type="EMBL" id="TCT44585.1"/>
    </source>
</evidence>
<keyword evidence="6 9" id="KW-1133">Transmembrane helix</keyword>
<evidence type="ECO:0000256" key="6">
    <source>
        <dbReference type="ARBA" id="ARBA00022989"/>
    </source>
</evidence>
<gene>
    <name evidence="11" type="ORF">EDC90_1002135</name>
</gene>
<dbReference type="GO" id="GO:0015740">
    <property type="term" value="P:C4-dicarboxylate transport"/>
    <property type="evidence" value="ECO:0007669"/>
    <property type="project" value="TreeGrafter"/>
</dbReference>
<dbReference type="Pfam" id="PF04290">
    <property type="entry name" value="DctQ"/>
    <property type="match status" value="1"/>
</dbReference>
<keyword evidence="3" id="KW-1003">Cell membrane</keyword>
<evidence type="ECO:0000313" key="12">
    <source>
        <dbReference type="Proteomes" id="UP000295097"/>
    </source>
</evidence>
<dbReference type="AlphaFoldDB" id="A0A4R3NXS3"/>
<organism evidence="11 12">
    <name type="scientific">Martelella mediterranea</name>
    <dbReference type="NCBI Taxonomy" id="293089"/>
    <lineage>
        <taxon>Bacteria</taxon>
        <taxon>Pseudomonadati</taxon>
        <taxon>Pseudomonadota</taxon>
        <taxon>Alphaproteobacteria</taxon>
        <taxon>Hyphomicrobiales</taxon>
        <taxon>Aurantimonadaceae</taxon>
        <taxon>Martelella</taxon>
    </lineage>
</organism>
<dbReference type="OrthoDB" id="9797534at2"/>
<reference evidence="11 12" key="1">
    <citation type="submission" date="2019-03" db="EMBL/GenBank/DDBJ databases">
        <title>Freshwater and sediment microbial communities from various areas in North America, analyzing microbe dynamics in response to fracking.</title>
        <authorList>
            <person name="Lamendella R."/>
        </authorList>
    </citation>
    <scope>NUCLEOTIDE SEQUENCE [LARGE SCALE GENOMIC DNA]</scope>
    <source>
        <strain evidence="11 12">175.2</strain>
    </source>
</reference>
<evidence type="ECO:0000259" key="10">
    <source>
        <dbReference type="Pfam" id="PF04290"/>
    </source>
</evidence>